<evidence type="ECO:0000313" key="3">
    <source>
        <dbReference type="Proteomes" id="UP001164746"/>
    </source>
</evidence>
<feature type="region of interest" description="Disordered" evidence="1">
    <location>
        <begin position="1"/>
        <end position="20"/>
    </location>
</feature>
<organism evidence="2 3">
    <name type="scientific">Mya arenaria</name>
    <name type="common">Soft-shell clam</name>
    <dbReference type="NCBI Taxonomy" id="6604"/>
    <lineage>
        <taxon>Eukaryota</taxon>
        <taxon>Metazoa</taxon>
        <taxon>Spiralia</taxon>
        <taxon>Lophotrochozoa</taxon>
        <taxon>Mollusca</taxon>
        <taxon>Bivalvia</taxon>
        <taxon>Autobranchia</taxon>
        <taxon>Heteroconchia</taxon>
        <taxon>Euheterodonta</taxon>
        <taxon>Imparidentia</taxon>
        <taxon>Neoheterodontei</taxon>
        <taxon>Myida</taxon>
        <taxon>Myoidea</taxon>
        <taxon>Myidae</taxon>
        <taxon>Mya</taxon>
    </lineage>
</organism>
<protein>
    <submittedName>
        <fullName evidence="2">Uncharacterized protein</fullName>
    </submittedName>
</protein>
<reference evidence="2" key="1">
    <citation type="submission" date="2022-11" db="EMBL/GenBank/DDBJ databases">
        <title>Centuries of genome instability and evolution in soft-shell clam transmissible cancer (bioRxiv).</title>
        <authorList>
            <person name="Hart S.F.M."/>
            <person name="Yonemitsu M.A."/>
            <person name="Giersch R.M."/>
            <person name="Beal B.F."/>
            <person name="Arriagada G."/>
            <person name="Davis B.W."/>
            <person name="Ostrander E.A."/>
            <person name="Goff S.P."/>
            <person name="Metzger M.J."/>
        </authorList>
    </citation>
    <scope>NUCLEOTIDE SEQUENCE</scope>
    <source>
        <strain evidence="2">MELC-2E11</strain>
        <tissue evidence="2">Siphon/mantle</tissue>
    </source>
</reference>
<proteinExistence type="predicted"/>
<dbReference type="EMBL" id="CP111027">
    <property type="protein sequence ID" value="WAR30194.1"/>
    <property type="molecule type" value="Genomic_DNA"/>
</dbReference>
<feature type="compositionally biased region" description="Basic and acidic residues" evidence="1">
    <location>
        <begin position="11"/>
        <end position="20"/>
    </location>
</feature>
<name>A0ABY7G9H7_MYAAR</name>
<evidence type="ECO:0000313" key="2">
    <source>
        <dbReference type="EMBL" id="WAR30194.1"/>
    </source>
</evidence>
<keyword evidence="3" id="KW-1185">Reference proteome</keyword>
<evidence type="ECO:0000256" key="1">
    <source>
        <dbReference type="SAM" id="MobiDB-lite"/>
    </source>
</evidence>
<dbReference type="Proteomes" id="UP001164746">
    <property type="component" value="Chromosome 16"/>
</dbReference>
<gene>
    <name evidence="2" type="ORF">MAR_003762</name>
</gene>
<accession>A0ABY7G9H7</accession>
<sequence>MQSYRGSLPHRGLEHSNHIM</sequence>